<evidence type="ECO:0000256" key="4">
    <source>
        <dbReference type="ARBA" id="ARBA00012483"/>
    </source>
</evidence>
<dbReference type="InterPro" id="IPR013083">
    <property type="entry name" value="Znf_RING/FYVE/PHD"/>
</dbReference>
<dbReference type="CDD" id="cd16461">
    <property type="entry name" value="RING-H2_EL5-like"/>
    <property type="match status" value="1"/>
</dbReference>
<dbReference type="AlphaFoldDB" id="A0A2G9GF42"/>
<dbReference type="Pfam" id="PF13639">
    <property type="entry name" value="zf-RING_2"/>
    <property type="match status" value="1"/>
</dbReference>
<sequence>MMSSGTNLVMTVIGFSMSIMFIVFVCTRLIWARIHLSLSRRSLPNASRSDLNILERGPHGLEPLTLANFPTKKYRELCMSSKENSRCTVCLTDYHEEDTLRILPICGHSFHTSCIDIWLQQHSTCPVCRVSLRERKWFMQPMFSSAVRSQYTIRSVNAHYCCCIVNENRGPSRPHDNSQIQEACRRSEGDGNSISIDHQQIIKDSASRKVQGSLNE</sequence>
<evidence type="ECO:0000256" key="7">
    <source>
        <dbReference type="ARBA" id="ARBA00022723"/>
    </source>
</evidence>
<gene>
    <name evidence="18" type="ORF">CDL12_23582</name>
</gene>
<evidence type="ECO:0000313" key="19">
    <source>
        <dbReference type="Proteomes" id="UP000231279"/>
    </source>
</evidence>
<keyword evidence="10" id="KW-0862">Zinc</keyword>
<protein>
    <recommendedName>
        <fullName evidence="4">RING-type E3 ubiquitin transferase</fullName>
        <ecNumber evidence="4">2.3.2.27</ecNumber>
    </recommendedName>
</protein>
<keyword evidence="8 14" id="KW-0863">Zinc-finger</keyword>
<evidence type="ECO:0000256" key="14">
    <source>
        <dbReference type="PROSITE-ProRule" id="PRU00175"/>
    </source>
</evidence>
<evidence type="ECO:0000256" key="12">
    <source>
        <dbReference type="ARBA" id="ARBA00023136"/>
    </source>
</evidence>
<dbReference type="SUPFAM" id="SSF57850">
    <property type="entry name" value="RING/U-box"/>
    <property type="match status" value="1"/>
</dbReference>
<keyword evidence="7" id="KW-0479">Metal-binding</keyword>
<dbReference type="PROSITE" id="PS50089">
    <property type="entry name" value="ZF_RING_2"/>
    <property type="match status" value="1"/>
</dbReference>
<dbReference type="EC" id="2.3.2.27" evidence="4"/>
<evidence type="ECO:0000256" key="6">
    <source>
        <dbReference type="ARBA" id="ARBA00022692"/>
    </source>
</evidence>
<keyword evidence="11 16" id="KW-1133">Transmembrane helix</keyword>
<comment type="subcellular location">
    <subcellularLocation>
        <location evidence="2">Membrane</location>
        <topology evidence="2">Single-pass membrane protein</topology>
    </subcellularLocation>
</comment>
<dbReference type="Gene3D" id="3.30.40.10">
    <property type="entry name" value="Zinc/RING finger domain, C3HC4 (zinc finger)"/>
    <property type="match status" value="1"/>
</dbReference>
<feature type="domain" description="RING-type" evidence="17">
    <location>
        <begin position="87"/>
        <end position="129"/>
    </location>
</feature>
<comment type="catalytic activity">
    <reaction evidence="1">
        <text>S-ubiquitinyl-[E2 ubiquitin-conjugating enzyme]-L-cysteine + [acceptor protein]-L-lysine = [E2 ubiquitin-conjugating enzyme]-L-cysteine + N(6)-ubiquitinyl-[acceptor protein]-L-lysine.</text>
        <dbReference type="EC" id="2.3.2.27"/>
    </reaction>
</comment>
<evidence type="ECO:0000256" key="11">
    <source>
        <dbReference type="ARBA" id="ARBA00022989"/>
    </source>
</evidence>
<dbReference type="Proteomes" id="UP000231279">
    <property type="component" value="Unassembled WGS sequence"/>
</dbReference>
<dbReference type="SMART" id="SM00184">
    <property type="entry name" value="RING"/>
    <property type="match status" value="1"/>
</dbReference>
<evidence type="ECO:0000256" key="15">
    <source>
        <dbReference type="SAM" id="MobiDB-lite"/>
    </source>
</evidence>
<proteinExistence type="inferred from homology"/>
<evidence type="ECO:0000256" key="10">
    <source>
        <dbReference type="ARBA" id="ARBA00022833"/>
    </source>
</evidence>
<comment type="caution">
    <text evidence="18">The sequence shown here is derived from an EMBL/GenBank/DDBJ whole genome shotgun (WGS) entry which is preliminary data.</text>
</comment>
<dbReference type="FunFam" id="3.30.40.10:FF:000187">
    <property type="entry name" value="E3 ubiquitin-protein ligase ATL6"/>
    <property type="match status" value="1"/>
</dbReference>
<feature type="region of interest" description="Disordered" evidence="15">
    <location>
        <begin position="171"/>
        <end position="198"/>
    </location>
</feature>
<dbReference type="PANTHER" id="PTHR47035">
    <property type="entry name" value="OS11G0150450 PROTEIN"/>
    <property type="match status" value="1"/>
</dbReference>
<dbReference type="EMBL" id="NKXS01005354">
    <property type="protein sequence ID" value="PIN03887.1"/>
    <property type="molecule type" value="Genomic_DNA"/>
</dbReference>
<evidence type="ECO:0000313" key="18">
    <source>
        <dbReference type="EMBL" id="PIN03887.1"/>
    </source>
</evidence>
<evidence type="ECO:0000256" key="16">
    <source>
        <dbReference type="SAM" id="Phobius"/>
    </source>
</evidence>
<evidence type="ECO:0000256" key="5">
    <source>
        <dbReference type="ARBA" id="ARBA00022679"/>
    </source>
</evidence>
<dbReference type="STRING" id="429701.A0A2G9GF42"/>
<keyword evidence="6 16" id="KW-0812">Transmembrane</keyword>
<evidence type="ECO:0000256" key="3">
    <source>
        <dbReference type="ARBA" id="ARBA00004906"/>
    </source>
</evidence>
<organism evidence="18 19">
    <name type="scientific">Handroanthus impetiginosus</name>
    <dbReference type="NCBI Taxonomy" id="429701"/>
    <lineage>
        <taxon>Eukaryota</taxon>
        <taxon>Viridiplantae</taxon>
        <taxon>Streptophyta</taxon>
        <taxon>Embryophyta</taxon>
        <taxon>Tracheophyta</taxon>
        <taxon>Spermatophyta</taxon>
        <taxon>Magnoliopsida</taxon>
        <taxon>eudicotyledons</taxon>
        <taxon>Gunneridae</taxon>
        <taxon>Pentapetalae</taxon>
        <taxon>asterids</taxon>
        <taxon>lamiids</taxon>
        <taxon>Lamiales</taxon>
        <taxon>Bignoniaceae</taxon>
        <taxon>Crescentiina</taxon>
        <taxon>Tabebuia alliance</taxon>
        <taxon>Handroanthus</taxon>
    </lineage>
</organism>
<dbReference type="PANTHER" id="PTHR47035:SF3">
    <property type="entry name" value="OS11G0150450 PROTEIN"/>
    <property type="match status" value="1"/>
</dbReference>
<reference evidence="19" key="1">
    <citation type="journal article" date="2018" name="Gigascience">
        <title>Genome assembly of the Pink Ipe (Handroanthus impetiginosus, Bignoniaceae), a highly valued, ecologically keystone Neotropical timber forest tree.</title>
        <authorList>
            <person name="Silva-Junior O.B."/>
            <person name="Grattapaglia D."/>
            <person name="Novaes E."/>
            <person name="Collevatti R.G."/>
        </authorList>
    </citation>
    <scope>NUCLEOTIDE SEQUENCE [LARGE SCALE GENOMIC DNA]</scope>
    <source>
        <strain evidence="19">cv. UFG-1</strain>
    </source>
</reference>
<evidence type="ECO:0000256" key="9">
    <source>
        <dbReference type="ARBA" id="ARBA00022786"/>
    </source>
</evidence>
<dbReference type="InterPro" id="IPR001841">
    <property type="entry name" value="Znf_RING"/>
</dbReference>
<name>A0A2G9GF42_9LAMI</name>
<evidence type="ECO:0000259" key="17">
    <source>
        <dbReference type="PROSITE" id="PS50089"/>
    </source>
</evidence>
<keyword evidence="12 16" id="KW-0472">Membrane</keyword>
<accession>A0A2G9GF42</accession>
<evidence type="ECO:0000256" key="13">
    <source>
        <dbReference type="ARBA" id="ARBA00024209"/>
    </source>
</evidence>
<comment type="pathway">
    <text evidence="3">Protein modification; protein ubiquitination.</text>
</comment>
<evidence type="ECO:0000256" key="8">
    <source>
        <dbReference type="ARBA" id="ARBA00022771"/>
    </source>
</evidence>
<dbReference type="GO" id="GO:0008270">
    <property type="term" value="F:zinc ion binding"/>
    <property type="evidence" value="ECO:0007669"/>
    <property type="project" value="UniProtKB-KW"/>
</dbReference>
<comment type="similarity">
    <text evidence="13">Belongs to the RING-type zinc finger family. ATL subfamily.</text>
</comment>
<keyword evidence="19" id="KW-1185">Reference proteome</keyword>
<keyword evidence="9" id="KW-0833">Ubl conjugation pathway</keyword>
<dbReference type="GO" id="GO:0016020">
    <property type="term" value="C:membrane"/>
    <property type="evidence" value="ECO:0007669"/>
    <property type="project" value="UniProtKB-SubCell"/>
</dbReference>
<evidence type="ECO:0000256" key="1">
    <source>
        <dbReference type="ARBA" id="ARBA00000900"/>
    </source>
</evidence>
<evidence type="ECO:0000256" key="2">
    <source>
        <dbReference type="ARBA" id="ARBA00004167"/>
    </source>
</evidence>
<dbReference type="InterPro" id="IPR053070">
    <property type="entry name" value="RING-type_E3_ubiquitin-ligase"/>
</dbReference>
<feature type="transmembrane region" description="Helical" evidence="16">
    <location>
        <begin position="12"/>
        <end position="31"/>
    </location>
</feature>
<keyword evidence="5" id="KW-0808">Transferase</keyword>
<dbReference type="GO" id="GO:0061630">
    <property type="term" value="F:ubiquitin protein ligase activity"/>
    <property type="evidence" value="ECO:0007669"/>
    <property type="project" value="UniProtKB-EC"/>
</dbReference>
<dbReference type="OrthoDB" id="8062037at2759"/>